<dbReference type="OrthoDB" id="9786954at2"/>
<evidence type="ECO:0000256" key="8">
    <source>
        <dbReference type="ARBA" id="ARBA00023141"/>
    </source>
</evidence>
<accession>R2QPG3</accession>
<evidence type="ECO:0000313" key="15">
    <source>
        <dbReference type="Proteomes" id="UP000014197"/>
    </source>
</evidence>
<proteinExistence type="inferred from homology"/>
<evidence type="ECO:0000256" key="1">
    <source>
        <dbReference type="ARBA" id="ARBA00001164"/>
    </source>
</evidence>
<dbReference type="EMBL" id="ASVY01000003">
    <property type="protein sequence ID" value="EOT59961.1"/>
    <property type="molecule type" value="Genomic_DNA"/>
</dbReference>
<dbReference type="Pfam" id="PF00697">
    <property type="entry name" value="PRAI"/>
    <property type="match status" value="1"/>
</dbReference>
<keyword evidence="15" id="KW-1185">Reference proteome</keyword>
<protein>
    <recommendedName>
        <fullName evidence="5 10">N-(5'-phosphoribosyl)anthranilate isomerase</fullName>
        <shortName evidence="10">PRAI</shortName>
        <ecNumber evidence="4 10">5.3.1.24</ecNumber>
    </recommendedName>
</protein>
<evidence type="ECO:0000313" key="13">
    <source>
        <dbReference type="EMBL" id="EOT59961.1"/>
    </source>
</evidence>
<keyword evidence="7 10" id="KW-0822">Tryptophan biosynthesis</keyword>
<evidence type="ECO:0000256" key="4">
    <source>
        <dbReference type="ARBA" id="ARBA00012572"/>
    </source>
</evidence>
<dbReference type="AlphaFoldDB" id="R2QPG3"/>
<dbReference type="InterPro" id="IPR013785">
    <property type="entry name" value="Aldolase_TIM"/>
</dbReference>
<dbReference type="HAMAP" id="MF_00135">
    <property type="entry name" value="PRAI"/>
    <property type="match status" value="1"/>
</dbReference>
<reference evidence="12 14" key="1">
    <citation type="submission" date="2013-02" db="EMBL/GenBank/DDBJ databases">
        <title>The Genome Sequence of Enterococcus haemoperoxidus BAA-382.</title>
        <authorList>
            <consortium name="The Broad Institute Genome Sequencing Platform"/>
            <consortium name="The Broad Institute Genome Sequencing Center for Infectious Disease"/>
            <person name="Earl A.M."/>
            <person name="Gilmore M.S."/>
            <person name="Lebreton F."/>
            <person name="Walker B."/>
            <person name="Young S.K."/>
            <person name="Zeng Q."/>
            <person name="Gargeya S."/>
            <person name="Fitzgerald M."/>
            <person name="Haas B."/>
            <person name="Abouelleil A."/>
            <person name="Alvarado L."/>
            <person name="Arachchi H.M."/>
            <person name="Berlin A.M."/>
            <person name="Chapman S.B."/>
            <person name="Dewar J."/>
            <person name="Goldberg J."/>
            <person name="Griggs A."/>
            <person name="Gujja S."/>
            <person name="Hansen M."/>
            <person name="Howarth C."/>
            <person name="Imamovic A."/>
            <person name="Larimer J."/>
            <person name="McCowan C."/>
            <person name="Murphy C."/>
            <person name="Neiman D."/>
            <person name="Pearson M."/>
            <person name="Priest M."/>
            <person name="Roberts A."/>
            <person name="Saif S."/>
            <person name="Shea T."/>
            <person name="Sisk P."/>
            <person name="Sykes S."/>
            <person name="Wortman J."/>
            <person name="Nusbaum C."/>
            <person name="Birren B."/>
        </authorList>
    </citation>
    <scope>NUCLEOTIDE SEQUENCE [LARGE SCALE GENOMIC DNA]</scope>
    <source>
        <strain evidence="12 14">ATCC BAA-382</strain>
    </source>
</reference>
<dbReference type="FunFam" id="3.20.20.70:FF:000075">
    <property type="entry name" value="Tryptophan biosynthesis protein TRP1"/>
    <property type="match status" value="1"/>
</dbReference>
<dbReference type="GO" id="GO:0004640">
    <property type="term" value="F:phosphoribosylanthranilate isomerase activity"/>
    <property type="evidence" value="ECO:0007669"/>
    <property type="project" value="UniProtKB-UniRule"/>
</dbReference>
<dbReference type="EMBL" id="AJAR01000014">
    <property type="protein sequence ID" value="EOH97148.1"/>
    <property type="molecule type" value="Genomic_DNA"/>
</dbReference>
<dbReference type="GO" id="GO:0000162">
    <property type="term" value="P:L-tryptophan biosynthetic process"/>
    <property type="evidence" value="ECO:0007669"/>
    <property type="project" value="UniProtKB-UniRule"/>
</dbReference>
<keyword evidence="9 10" id="KW-0413">Isomerase</keyword>
<gene>
    <name evidence="10" type="primary">trpF</name>
    <name evidence="13" type="ORF">I583_02596</name>
    <name evidence="12" type="ORF">UAW_01630</name>
</gene>
<keyword evidence="6 10" id="KW-0028">Amino-acid biosynthesis</keyword>
<comment type="catalytic activity">
    <reaction evidence="1 10">
        <text>N-(5-phospho-beta-D-ribosyl)anthranilate = 1-(2-carboxyphenylamino)-1-deoxy-D-ribulose 5-phosphate</text>
        <dbReference type="Rhea" id="RHEA:21540"/>
        <dbReference type="ChEBI" id="CHEBI:18277"/>
        <dbReference type="ChEBI" id="CHEBI:58613"/>
        <dbReference type="EC" id="5.3.1.24"/>
    </reaction>
</comment>
<dbReference type="PATRIC" id="fig|1158608.3.peg.1608"/>
<evidence type="ECO:0000256" key="6">
    <source>
        <dbReference type="ARBA" id="ARBA00022605"/>
    </source>
</evidence>
<comment type="similarity">
    <text evidence="3 10">Belongs to the TrpF family.</text>
</comment>
<dbReference type="CDD" id="cd00405">
    <property type="entry name" value="PRAI"/>
    <property type="match status" value="1"/>
</dbReference>
<comment type="pathway">
    <text evidence="2 10">Amino-acid biosynthesis; L-tryptophan biosynthesis; L-tryptophan from chorismate: step 3/5.</text>
</comment>
<dbReference type="NCBIfam" id="NF002300">
    <property type="entry name" value="PRK01222.1-7"/>
    <property type="match status" value="1"/>
</dbReference>
<dbReference type="UniPathway" id="UPA00035">
    <property type="reaction ID" value="UER00042"/>
</dbReference>
<dbReference type="STRING" id="155618.RV06_GL000258"/>
<organism evidence="12 14">
    <name type="scientific">Enterococcus haemoperoxidus ATCC BAA-382</name>
    <dbReference type="NCBI Taxonomy" id="1158608"/>
    <lineage>
        <taxon>Bacteria</taxon>
        <taxon>Bacillati</taxon>
        <taxon>Bacillota</taxon>
        <taxon>Bacilli</taxon>
        <taxon>Lactobacillales</taxon>
        <taxon>Enterococcaceae</taxon>
        <taxon>Enterococcus</taxon>
    </lineage>
</organism>
<evidence type="ECO:0000256" key="5">
    <source>
        <dbReference type="ARBA" id="ARBA00022272"/>
    </source>
</evidence>
<dbReference type="EC" id="5.3.1.24" evidence="4 10"/>
<evidence type="ECO:0000256" key="7">
    <source>
        <dbReference type="ARBA" id="ARBA00022822"/>
    </source>
</evidence>
<name>R2QPG3_9ENTE</name>
<dbReference type="InterPro" id="IPR011060">
    <property type="entry name" value="RibuloseP-bd_barrel"/>
</dbReference>
<feature type="domain" description="N-(5'phosphoribosyl) anthranilate isomerase (PRAI)" evidence="11">
    <location>
        <begin position="3"/>
        <end position="193"/>
    </location>
</feature>
<dbReference type="SUPFAM" id="SSF51366">
    <property type="entry name" value="Ribulose-phoshate binding barrel"/>
    <property type="match status" value="1"/>
</dbReference>
<reference evidence="13 15" key="2">
    <citation type="submission" date="2013-03" db="EMBL/GenBank/DDBJ databases">
        <title>The Genome Sequence of Enterococcus haemoperoxidus BAA-382 (PacBio/Illumina hybrid assembly).</title>
        <authorList>
            <consortium name="The Broad Institute Genomics Platform"/>
            <consortium name="The Broad Institute Genome Sequencing Center for Infectious Disease"/>
            <person name="Earl A."/>
            <person name="Russ C."/>
            <person name="Gilmore M."/>
            <person name="Surin D."/>
            <person name="Walker B."/>
            <person name="Young S."/>
            <person name="Zeng Q."/>
            <person name="Gargeya S."/>
            <person name="Fitzgerald M."/>
            <person name="Haas B."/>
            <person name="Abouelleil A."/>
            <person name="Allen A.W."/>
            <person name="Alvarado L."/>
            <person name="Arachchi H.M."/>
            <person name="Berlin A.M."/>
            <person name="Chapman S.B."/>
            <person name="Gainer-Dewar J."/>
            <person name="Goldberg J."/>
            <person name="Griggs A."/>
            <person name="Gujja S."/>
            <person name="Hansen M."/>
            <person name="Howarth C."/>
            <person name="Imamovic A."/>
            <person name="Ireland A."/>
            <person name="Larimer J."/>
            <person name="McCowan C."/>
            <person name="Murphy C."/>
            <person name="Pearson M."/>
            <person name="Poon T.W."/>
            <person name="Priest M."/>
            <person name="Roberts A."/>
            <person name="Saif S."/>
            <person name="Shea T."/>
            <person name="Sisk P."/>
            <person name="Sykes S."/>
            <person name="Wortman J."/>
            <person name="Nusbaum C."/>
            <person name="Birren B."/>
        </authorList>
    </citation>
    <scope>NUCLEOTIDE SEQUENCE [LARGE SCALE GENOMIC DNA]</scope>
    <source>
        <strain evidence="13 15">ATCC BAA-382</strain>
    </source>
</reference>
<dbReference type="InterPro" id="IPR001240">
    <property type="entry name" value="PRAI_dom"/>
</dbReference>
<evidence type="ECO:0000256" key="2">
    <source>
        <dbReference type="ARBA" id="ARBA00004664"/>
    </source>
</evidence>
<dbReference type="InterPro" id="IPR044643">
    <property type="entry name" value="TrpF_fam"/>
</dbReference>
<dbReference type="PANTHER" id="PTHR42894:SF1">
    <property type="entry name" value="N-(5'-PHOSPHORIBOSYL)ANTHRANILATE ISOMERASE"/>
    <property type="match status" value="1"/>
</dbReference>
<dbReference type="Proteomes" id="UP000013858">
    <property type="component" value="Unassembled WGS sequence"/>
</dbReference>
<evidence type="ECO:0000256" key="9">
    <source>
        <dbReference type="ARBA" id="ARBA00023235"/>
    </source>
</evidence>
<dbReference type="eggNOG" id="COG0135">
    <property type="taxonomic scope" value="Bacteria"/>
</dbReference>
<dbReference type="PANTHER" id="PTHR42894">
    <property type="entry name" value="N-(5'-PHOSPHORIBOSYL)ANTHRANILATE ISOMERASE"/>
    <property type="match status" value="1"/>
</dbReference>
<evidence type="ECO:0000256" key="3">
    <source>
        <dbReference type="ARBA" id="ARBA00007571"/>
    </source>
</evidence>
<dbReference type="Gene3D" id="3.20.20.70">
    <property type="entry name" value="Aldolase class I"/>
    <property type="match status" value="1"/>
</dbReference>
<sequence length="201" mass="22154">MKVKICGLKTKEQVDVAVAYGADYLGFVFAKSKRQISPEKAKEITKNVPKEVKKVGVFVSPTQSDVEEIIQRAGLDMVQIHGALTTENFSVPLIRAIPVDGMEQEKRMEETAAEFLLFDAPPKQFVGGNGEVFDWQQLDTSAIKTKKIIIAGGLTPENVQQAKQRFDPYAVDVSSGVETNGVKDSTKIIAFLKKAKEEDHV</sequence>
<evidence type="ECO:0000313" key="14">
    <source>
        <dbReference type="Proteomes" id="UP000013858"/>
    </source>
</evidence>
<dbReference type="Proteomes" id="UP000014197">
    <property type="component" value="Unassembled WGS sequence"/>
</dbReference>
<evidence type="ECO:0000259" key="11">
    <source>
        <dbReference type="Pfam" id="PF00697"/>
    </source>
</evidence>
<evidence type="ECO:0000256" key="10">
    <source>
        <dbReference type="HAMAP-Rule" id="MF_00135"/>
    </source>
</evidence>
<comment type="caution">
    <text evidence="12">The sequence shown here is derived from an EMBL/GenBank/DDBJ whole genome shotgun (WGS) entry which is preliminary data.</text>
</comment>
<dbReference type="RefSeq" id="WP_010761832.1">
    <property type="nucleotide sequence ID" value="NZ_KB946316.1"/>
</dbReference>
<evidence type="ECO:0000313" key="12">
    <source>
        <dbReference type="EMBL" id="EOH97148.1"/>
    </source>
</evidence>
<keyword evidence="8 10" id="KW-0057">Aromatic amino acid biosynthesis</keyword>